<organism evidence="1 2">
    <name type="scientific">Glossina pallidipes</name>
    <name type="common">Tsetse fly</name>
    <dbReference type="NCBI Taxonomy" id="7398"/>
    <lineage>
        <taxon>Eukaryota</taxon>
        <taxon>Metazoa</taxon>
        <taxon>Ecdysozoa</taxon>
        <taxon>Arthropoda</taxon>
        <taxon>Hexapoda</taxon>
        <taxon>Insecta</taxon>
        <taxon>Pterygota</taxon>
        <taxon>Neoptera</taxon>
        <taxon>Endopterygota</taxon>
        <taxon>Diptera</taxon>
        <taxon>Brachycera</taxon>
        <taxon>Muscomorpha</taxon>
        <taxon>Hippoboscoidea</taxon>
        <taxon>Glossinidae</taxon>
        <taxon>Glossina</taxon>
    </lineage>
</organism>
<dbReference type="AlphaFoldDB" id="A0A1A9ZVQ3"/>
<proteinExistence type="predicted"/>
<protein>
    <submittedName>
        <fullName evidence="1">Uncharacterized protein</fullName>
    </submittedName>
</protein>
<name>A0A1A9ZVQ3_GLOPL</name>
<reference evidence="1" key="2">
    <citation type="submission" date="2020-05" db="UniProtKB">
        <authorList>
            <consortium name="EnsemblMetazoa"/>
        </authorList>
    </citation>
    <scope>IDENTIFICATION</scope>
    <source>
        <strain evidence="1">IAEA</strain>
    </source>
</reference>
<evidence type="ECO:0000313" key="1">
    <source>
        <dbReference type="EnsemblMetazoa" id="GPAI026500-PA"/>
    </source>
</evidence>
<dbReference type="VEuPathDB" id="VectorBase:GPAI026500"/>
<accession>A0A1A9ZVQ3</accession>
<evidence type="ECO:0000313" key="2">
    <source>
        <dbReference type="Proteomes" id="UP000092445"/>
    </source>
</evidence>
<dbReference type="EnsemblMetazoa" id="GPAI026500-RA">
    <property type="protein sequence ID" value="GPAI026500-PA"/>
    <property type="gene ID" value="GPAI026500"/>
</dbReference>
<keyword evidence="2" id="KW-1185">Reference proteome</keyword>
<dbReference type="Proteomes" id="UP000092445">
    <property type="component" value="Unassembled WGS sequence"/>
</dbReference>
<reference evidence="2" key="1">
    <citation type="submission" date="2014-03" db="EMBL/GenBank/DDBJ databases">
        <authorList>
            <person name="Aksoy S."/>
            <person name="Warren W."/>
            <person name="Wilson R.K."/>
        </authorList>
    </citation>
    <scope>NUCLEOTIDE SEQUENCE [LARGE SCALE GENOMIC DNA]</scope>
    <source>
        <strain evidence="2">IAEA</strain>
    </source>
</reference>
<sequence>MDSNALQKYMIKYAISRFCLKPYIIRMGKREIEIALMSNVNVRYFIALSETLKSFRKLFDKSIMYAMEVRNTATGSEELYKHCMLNIFSNASCYQTFRRISFVVKVLLRKRARRRLKGNGGFILDYKKFDFSTSNNHILRALLTAKK</sequence>